<dbReference type="SMART" id="SM00448">
    <property type="entry name" value="REC"/>
    <property type="match status" value="1"/>
</dbReference>
<dbReference type="InterPro" id="IPR001789">
    <property type="entry name" value="Sig_transdc_resp-reg_receiver"/>
</dbReference>
<gene>
    <name evidence="3" type="ORF">F9817_09640</name>
</gene>
<organism evidence="3 4">
    <name type="scientific">Vibrio eleionomae</name>
    <dbReference type="NCBI Taxonomy" id="2653505"/>
    <lineage>
        <taxon>Bacteria</taxon>
        <taxon>Pseudomonadati</taxon>
        <taxon>Pseudomonadota</taxon>
        <taxon>Gammaproteobacteria</taxon>
        <taxon>Vibrionales</taxon>
        <taxon>Vibrionaceae</taxon>
        <taxon>Vibrio</taxon>
    </lineage>
</organism>
<dbReference type="FunFam" id="3.40.50.2300:FF:000301">
    <property type="entry name" value="Response regulator receiver"/>
    <property type="match status" value="1"/>
</dbReference>
<dbReference type="AlphaFoldDB" id="A0A7X4RUN6"/>
<name>A0A7X4RUN6_9VIBR</name>
<feature type="domain" description="Response regulatory" evidence="2">
    <location>
        <begin position="24"/>
        <end position="138"/>
    </location>
</feature>
<comment type="caution">
    <text evidence="3">The sequence shown here is derived from an EMBL/GenBank/DDBJ whole genome shotgun (WGS) entry which is preliminary data.</text>
</comment>
<dbReference type="Gene3D" id="3.60.40.10">
    <property type="entry name" value="PPM-type phosphatase domain"/>
    <property type="match status" value="1"/>
</dbReference>
<dbReference type="PANTHER" id="PTHR43228:SF1">
    <property type="entry name" value="TWO-COMPONENT RESPONSE REGULATOR ARR22"/>
    <property type="match status" value="1"/>
</dbReference>
<keyword evidence="1" id="KW-0597">Phosphoprotein</keyword>
<dbReference type="EMBL" id="WEKT01000013">
    <property type="protein sequence ID" value="MZI93460.1"/>
    <property type="molecule type" value="Genomic_DNA"/>
</dbReference>
<sequence>MYKTNVQNDDGAEGQVNLNQQSKVIMLVDDDPIFRRITGAFLAAQGYEVVEAEDGLDGLRKLQEAQPDLILCDLSMPVLNGIEFVEEVSMEYPSMPLIVVSATQDMSEVAKALRFGIKDFLPKPINDHQHLSCSIESTLEATENAMASHRDFSSQWFRVDGEGELPEERELHWHLDYLHKNPNAAKELLHALLPDNDTAQGAWHCSYRLLQSTETMPLVFDYVWLLNGQMAFYIVDSSSNDESGVGTTLLVRALFHDYLRNLRRNSVDLKDMAAILERGIKCSECAGPVTALFGLADFNDGSLSILPAGLDSQWSNEVKKHHIAGNVCLGNNCLKNFVTNDLSITKGCKVAIHNTGASSFTFDIYTNQDLYEI</sequence>
<dbReference type="GO" id="GO:0000160">
    <property type="term" value="P:phosphorelay signal transduction system"/>
    <property type="evidence" value="ECO:0007669"/>
    <property type="project" value="InterPro"/>
</dbReference>
<evidence type="ECO:0000259" key="2">
    <source>
        <dbReference type="PROSITE" id="PS50110"/>
    </source>
</evidence>
<feature type="modified residue" description="4-aspartylphosphate" evidence="1">
    <location>
        <position position="73"/>
    </location>
</feature>
<dbReference type="PANTHER" id="PTHR43228">
    <property type="entry name" value="TWO-COMPONENT RESPONSE REGULATOR"/>
    <property type="match status" value="1"/>
</dbReference>
<dbReference type="PROSITE" id="PS50110">
    <property type="entry name" value="RESPONSE_REGULATORY"/>
    <property type="match status" value="1"/>
</dbReference>
<dbReference type="Pfam" id="PF00072">
    <property type="entry name" value="Response_reg"/>
    <property type="match status" value="1"/>
</dbReference>
<keyword evidence="4" id="KW-1185">Reference proteome</keyword>
<dbReference type="InterPro" id="IPR052048">
    <property type="entry name" value="ST_Response_Regulator"/>
</dbReference>
<dbReference type="InterPro" id="IPR036457">
    <property type="entry name" value="PPM-type-like_dom_sf"/>
</dbReference>
<evidence type="ECO:0000313" key="3">
    <source>
        <dbReference type="EMBL" id="MZI93460.1"/>
    </source>
</evidence>
<dbReference type="Gene3D" id="3.40.50.2300">
    <property type="match status" value="1"/>
</dbReference>
<dbReference type="InterPro" id="IPR011006">
    <property type="entry name" value="CheY-like_superfamily"/>
</dbReference>
<evidence type="ECO:0000313" key="4">
    <source>
        <dbReference type="Proteomes" id="UP000462621"/>
    </source>
</evidence>
<reference evidence="3 4" key="1">
    <citation type="submission" date="2019-10" db="EMBL/GenBank/DDBJ databases">
        <title>Vibrio sp. nov. isolated from a shrimp pond.</title>
        <authorList>
            <person name="Gomez-Gil B."/>
            <person name="Enciso-Ibarra J."/>
            <person name="Enciso-Ibarra K."/>
            <person name="Bolan-Mejia C."/>
        </authorList>
    </citation>
    <scope>NUCLEOTIDE SEQUENCE [LARGE SCALE GENOMIC DNA]</scope>
    <source>
        <strain evidence="3 4">CAIM 722</strain>
    </source>
</reference>
<protein>
    <submittedName>
        <fullName evidence="3">Response regulator</fullName>
    </submittedName>
</protein>
<dbReference type="SUPFAM" id="SSF52172">
    <property type="entry name" value="CheY-like"/>
    <property type="match status" value="1"/>
</dbReference>
<evidence type="ECO:0000256" key="1">
    <source>
        <dbReference type="PROSITE-ProRule" id="PRU00169"/>
    </source>
</evidence>
<dbReference type="RefSeq" id="WP_161154895.1">
    <property type="nucleotide sequence ID" value="NZ_WEKT01000013.1"/>
</dbReference>
<proteinExistence type="predicted"/>
<accession>A0A7X4RUN6</accession>
<dbReference type="Proteomes" id="UP000462621">
    <property type="component" value="Unassembled WGS sequence"/>
</dbReference>